<protein>
    <recommendedName>
        <fullName evidence="1">Endonuclease/exonuclease/phosphatase domain-containing protein</fullName>
    </recommendedName>
</protein>
<dbReference type="Pfam" id="PF03372">
    <property type="entry name" value="Exo_endo_phos"/>
    <property type="match status" value="1"/>
</dbReference>
<comment type="caution">
    <text evidence="2">The sequence shown here is derived from an EMBL/GenBank/DDBJ whole genome shotgun (WGS) entry which is preliminary data.</text>
</comment>
<dbReference type="PANTHER" id="PTHR14859">
    <property type="entry name" value="CALCOFLUOR WHITE HYPERSENSITIVE PROTEIN PRECURSOR"/>
    <property type="match status" value="1"/>
</dbReference>
<feature type="domain" description="Endonuclease/exonuclease/phosphatase" evidence="1">
    <location>
        <begin position="18"/>
        <end position="254"/>
    </location>
</feature>
<evidence type="ECO:0000259" key="1">
    <source>
        <dbReference type="Pfam" id="PF03372"/>
    </source>
</evidence>
<proteinExistence type="predicted"/>
<reference evidence="2 3" key="1">
    <citation type="submission" date="2021-06" db="EMBL/GenBank/DDBJ databases">
        <authorList>
            <person name="Criscuolo A."/>
        </authorList>
    </citation>
    <scope>NUCLEOTIDE SEQUENCE [LARGE SCALE GENOMIC DNA]</scope>
    <source>
        <strain evidence="3">CIP 111802</strain>
    </source>
</reference>
<evidence type="ECO:0000313" key="3">
    <source>
        <dbReference type="Proteomes" id="UP000730618"/>
    </source>
</evidence>
<organism evidence="2 3">
    <name type="scientific">Paenibacillus allorhizosphaerae</name>
    <dbReference type="NCBI Taxonomy" id="2849866"/>
    <lineage>
        <taxon>Bacteria</taxon>
        <taxon>Bacillati</taxon>
        <taxon>Bacillota</taxon>
        <taxon>Bacilli</taxon>
        <taxon>Bacillales</taxon>
        <taxon>Paenibacillaceae</taxon>
        <taxon>Paenibacillus</taxon>
    </lineage>
</organism>
<evidence type="ECO:0000313" key="2">
    <source>
        <dbReference type="EMBL" id="CAG7627284.1"/>
    </source>
</evidence>
<gene>
    <name evidence="2" type="ORF">PAECIP111802_01336</name>
</gene>
<dbReference type="PANTHER" id="PTHR14859:SF15">
    <property type="entry name" value="ENDONUCLEASE_EXONUCLEASE_PHOSPHATASE DOMAIN-CONTAINING PROTEIN"/>
    <property type="match status" value="1"/>
</dbReference>
<sequence>MKEDRKLERERETKLRVMSYNIHSGIGMDNEYDLNRIAGEIRESGAHIVGLQEADVHWGKRSRFEDGIALLAEQLDMHAFFAPIYELPPLSEGQPERKFGVAVLSRYPIVRARNHAMTRLSTLAQDRDRGPAPMPGFAEAVLDVDGTGLTVYVVHLDFRPDPAVRIVQIREMLNMLAHNEAPRLLLGDFNARPNAAEFVPLFQAMNDSWTDVHQSDDGLTFPADSPDRKIDYILRSSHLRTVSSQVLQTLGSDHRPVIADMLLSKESGV</sequence>
<dbReference type="InterPro" id="IPR005135">
    <property type="entry name" value="Endo/exonuclease/phosphatase"/>
</dbReference>
<accession>A0ABM8VDD1</accession>
<name>A0ABM8VDD1_9BACL</name>
<dbReference type="Proteomes" id="UP000730618">
    <property type="component" value="Unassembled WGS sequence"/>
</dbReference>
<keyword evidence="3" id="KW-1185">Reference proteome</keyword>
<dbReference type="EMBL" id="CAJVCE010000003">
    <property type="protein sequence ID" value="CAG7627284.1"/>
    <property type="molecule type" value="Genomic_DNA"/>
</dbReference>
<dbReference type="InterPro" id="IPR051916">
    <property type="entry name" value="GPI-anchor_lipid_remodeler"/>
</dbReference>
<dbReference type="RefSeq" id="WP_218097683.1">
    <property type="nucleotide sequence ID" value="NZ_CAJVCE010000003.1"/>
</dbReference>